<dbReference type="Proteomes" id="UP000002204">
    <property type="component" value="Chromosome"/>
</dbReference>
<dbReference type="KEGG" id="rer:RER_12860"/>
<accession>C0ZT21</accession>
<dbReference type="AlphaFoldDB" id="C0ZT21"/>
<feature type="region of interest" description="Disordered" evidence="1">
    <location>
        <begin position="1"/>
        <end position="81"/>
    </location>
</feature>
<evidence type="ECO:0000313" key="2">
    <source>
        <dbReference type="EMBL" id="BAH31994.1"/>
    </source>
</evidence>
<organism evidence="2 3">
    <name type="scientific">Rhodococcus erythropolis (strain PR4 / NBRC 100887)</name>
    <dbReference type="NCBI Taxonomy" id="234621"/>
    <lineage>
        <taxon>Bacteria</taxon>
        <taxon>Bacillati</taxon>
        <taxon>Actinomycetota</taxon>
        <taxon>Actinomycetes</taxon>
        <taxon>Mycobacteriales</taxon>
        <taxon>Nocardiaceae</taxon>
        <taxon>Rhodococcus</taxon>
        <taxon>Rhodococcus erythropolis group</taxon>
    </lineage>
</organism>
<reference evidence="3" key="1">
    <citation type="submission" date="2005-03" db="EMBL/GenBank/DDBJ databases">
        <title>Comparison of the complete genome sequences of Rhodococcus erythropolis PR4 and Rhodococcus opacus B4.</title>
        <authorList>
            <person name="Takarada H."/>
            <person name="Sekine M."/>
            <person name="Hosoyama A."/>
            <person name="Yamada R."/>
            <person name="Fujisawa T."/>
            <person name="Omata S."/>
            <person name="Shimizu A."/>
            <person name="Tsukatani N."/>
            <person name="Tanikawa S."/>
            <person name="Fujita N."/>
            <person name="Harayama S."/>
        </authorList>
    </citation>
    <scope>NUCLEOTIDE SEQUENCE [LARGE SCALE GENOMIC DNA]</scope>
    <source>
        <strain evidence="3">PR4 / NBRC 100887</strain>
    </source>
</reference>
<dbReference type="PATRIC" id="fig|234621.6.peg.1754"/>
<proteinExistence type="predicted"/>
<evidence type="ECO:0000313" key="3">
    <source>
        <dbReference type="Proteomes" id="UP000002204"/>
    </source>
</evidence>
<reference evidence="2 3" key="2">
    <citation type="journal article" date="2006" name="Environ. Microbiol.">
        <title>Sequence analysis of three plasmids harboured in Rhodococcus erythropolis strain PR4.</title>
        <authorList>
            <person name="Sekine M."/>
            <person name="Tanikawa S."/>
            <person name="Omata S."/>
            <person name="Saito M."/>
            <person name="Fujisawa T."/>
            <person name="Tsukatani N."/>
            <person name="Tajima T."/>
            <person name="Sekigawa T."/>
            <person name="Kosugi H."/>
            <person name="Matsuo Y."/>
            <person name="Nishiko R."/>
            <person name="Imamura K."/>
            <person name="Ito M."/>
            <person name="Narita H."/>
            <person name="Tago S."/>
            <person name="Fujita N."/>
            <person name="Harayama S."/>
        </authorList>
    </citation>
    <scope>NUCLEOTIDE SEQUENCE [LARGE SCALE GENOMIC DNA]</scope>
    <source>
        <strain evidence="3">PR4 / NBRC 100887</strain>
    </source>
</reference>
<protein>
    <recommendedName>
        <fullName evidence="4">PI-type proteinase</fullName>
    </recommendedName>
</protein>
<feature type="compositionally biased region" description="Gly residues" evidence="1">
    <location>
        <begin position="32"/>
        <end position="46"/>
    </location>
</feature>
<dbReference type="EMBL" id="AP008957">
    <property type="protein sequence ID" value="BAH31994.1"/>
    <property type="molecule type" value="Genomic_DNA"/>
</dbReference>
<gene>
    <name evidence="2" type="ordered locus">RER_12860</name>
</gene>
<evidence type="ECO:0000256" key="1">
    <source>
        <dbReference type="SAM" id="MobiDB-lite"/>
    </source>
</evidence>
<feature type="compositionally biased region" description="Polar residues" evidence="1">
    <location>
        <begin position="71"/>
        <end position="81"/>
    </location>
</feature>
<dbReference type="HOGENOM" id="CLU_2702383_0_0_11"/>
<name>C0ZT21_RHOE4</name>
<evidence type="ECO:0008006" key="4">
    <source>
        <dbReference type="Google" id="ProtNLM"/>
    </source>
</evidence>
<sequence length="81" mass="8240">MNTNLQRDAATMSERNSTDRTDQTDEPQTTGTGTGTGTGTDHGPGTGADAAHKDVQTDPSGERTWADEGGASSTGPATDTD</sequence>
<feature type="compositionally biased region" description="Basic and acidic residues" evidence="1">
    <location>
        <begin position="50"/>
        <end position="66"/>
    </location>
</feature>